<name>A0A815SYM3_9BILA</name>
<evidence type="ECO:0000313" key="18">
    <source>
        <dbReference type="EMBL" id="CAF5211120.1"/>
    </source>
</evidence>
<evidence type="ECO:0000256" key="2">
    <source>
        <dbReference type="ARBA" id="ARBA00005851"/>
    </source>
</evidence>
<dbReference type="OrthoDB" id="255819at2759"/>
<dbReference type="GO" id="GO:0005615">
    <property type="term" value="C:extracellular space"/>
    <property type="evidence" value="ECO:0007669"/>
    <property type="project" value="UniProtKB-KW"/>
</dbReference>
<organism evidence="13 19">
    <name type="scientific">Rotaria magnacalcarata</name>
    <dbReference type="NCBI Taxonomy" id="392030"/>
    <lineage>
        <taxon>Eukaryota</taxon>
        <taxon>Metazoa</taxon>
        <taxon>Spiralia</taxon>
        <taxon>Gnathifera</taxon>
        <taxon>Rotifera</taxon>
        <taxon>Eurotatoria</taxon>
        <taxon>Bdelloidea</taxon>
        <taxon>Philodinida</taxon>
        <taxon>Philodinidae</taxon>
        <taxon>Rotaria</taxon>
    </lineage>
</organism>
<dbReference type="GO" id="GO:0050178">
    <property type="term" value="F:phenylpyruvate tautomerase activity"/>
    <property type="evidence" value="ECO:0007669"/>
    <property type="project" value="UniProtKB-EC"/>
</dbReference>
<evidence type="ECO:0000256" key="1">
    <source>
        <dbReference type="ARBA" id="ARBA00004613"/>
    </source>
</evidence>
<evidence type="ECO:0000256" key="8">
    <source>
        <dbReference type="ARBA" id="ARBA00038932"/>
    </source>
</evidence>
<evidence type="ECO:0000313" key="13">
    <source>
        <dbReference type="EMBL" id="CAF1495989.1"/>
    </source>
</evidence>
<sequence>MPYLTVQTNVADSQITNDFLKQLSAKVAQSLGKPETYVAVHVVAGQKLFFSGTNDPAAVMELTSIGLPTNKTASISKEIMSLFEEKLNIQTSRIYIKFTNIAGNMMGWDKGTF</sequence>
<evidence type="ECO:0000313" key="19">
    <source>
        <dbReference type="Proteomes" id="UP000663855"/>
    </source>
</evidence>
<keyword evidence="4" id="KW-0964">Secreted</keyword>
<keyword evidence="3" id="KW-0202">Cytokine</keyword>
<dbReference type="EC" id="5.3.3.12" evidence="8"/>
<dbReference type="EMBL" id="CAJNOW010008301">
    <property type="protein sequence ID" value="CAF1534370.1"/>
    <property type="molecule type" value="Genomic_DNA"/>
</dbReference>
<dbReference type="EMBL" id="CAJOBJ010004626">
    <property type="protein sequence ID" value="CAF4006437.1"/>
    <property type="molecule type" value="Genomic_DNA"/>
</dbReference>
<evidence type="ECO:0000256" key="11">
    <source>
        <dbReference type="ARBA" id="ARBA00041912"/>
    </source>
</evidence>
<dbReference type="EMBL" id="CAJOBH010009552">
    <property type="protein sequence ID" value="CAF4143858.1"/>
    <property type="molecule type" value="Genomic_DNA"/>
</dbReference>
<dbReference type="Proteomes" id="UP000676336">
    <property type="component" value="Unassembled WGS sequence"/>
</dbReference>
<dbReference type="Proteomes" id="UP000663834">
    <property type="component" value="Unassembled WGS sequence"/>
</dbReference>
<keyword evidence="5" id="KW-0413">Isomerase</keyword>
<comment type="subcellular location">
    <subcellularLocation>
        <location evidence="1">Secreted</location>
    </subcellularLocation>
</comment>
<evidence type="ECO:0000313" key="15">
    <source>
        <dbReference type="EMBL" id="CAF2007153.1"/>
    </source>
</evidence>
<evidence type="ECO:0000313" key="14">
    <source>
        <dbReference type="EMBL" id="CAF1534370.1"/>
    </source>
</evidence>
<evidence type="ECO:0000256" key="7">
    <source>
        <dbReference type="ARBA" id="ARBA00036823"/>
    </source>
</evidence>
<dbReference type="EMBL" id="CAJNOV010012745">
    <property type="protein sequence ID" value="CAF1495989.1"/>
    <property type="molecule type" value="Genomic_DNA"/>
</dbReference>
<dbReference type="EMBL" id="CAJNRE010003172">
    <property type="protein sequence ID" value="CAF2007153.1"/>
    <property type="molecule type" value="Genomic_DNA"/>
</dbReference>
<reference evidence="13" key="1">
    <citation type="submission" date="2021-02" db="EMBL/GenBank/DDBJ databases">
        <authorList>
            <person name="Nowell W R."/>
        </authorList>
    </citation>
    <scope>NUCLEOTIDE SEQUENCE</scope>
</reference>
<evidence type="ECO:0000256" key="5">
    <source>
        <dbReference type="ARBA" id="ARBA00023235"/>
    </source>
</evidence>
<dbReference type="AlphaFoldDB" id="A0A815SYM3"/>
<evidence type="ECO:0000313" key="17">
    <source>
        <dbReference type="EMBL" id="CAF4143858.1"/>
    </source>
</evidence>
<comment type="caution">
    <text evidence="13">The sequence shown here is derived from an EMBL/GenBank/DDBJ whole genome shotgun (WGS) entry which is preliminary data.</text>
</comment>
<evidence type="ECO:0000256" key="12">
    <source>
        <dbReference type="ARBA" id="ARBA00042730"/>
    </source>
</evidence>
<gene>
    <name evidence="17" type="ORF">BYL167_LOCUS21165</name>
    <name evidence="13" type="ORF">CJN711_LOCUS26980</name>
    <name evidence="16" type="ORF">GIL414_LOCUS12057</name>
    <name evidence="14" type="ORF">KQP761_LOCUS16525</name>
    <name evidence="15" type="ORF">MBJ925_LOCUS8507</name>
    <name evidence="18" type="ORF">SMN809_LOCUS78383</name>
</gene>
<evidence type="ECO:0000256" key="4">
    <source>
        <dbReference type="ARBA" id="ARBA00022525"/>
    </source>
</evidence>
<dbReference type="InterPro" id="IPR014347">
    <property type="entry name" value="Tautomerase/MIF_sf"/>
</dbReference>
<dbReference type="Gene3D" id="3.30.429.10">
    <property type="entry name" value="Macrophage Migration Inhibitory Factor"/>
    <property type="match status" value="1"/>
</dbReference>
<dbReference type="PANTHER" id="PTHR11954:SF6">
    <property type="entry name" value="MACROPHAGE MIGRATION INHIBITORY FACTOR"/>
    <property type="match status" value="1"/>
</dbReference>
<protein>
    <recommendedName>
        <fullName evidence="12">L-dopachrome isomerase</fullName>
        <ecNumber evidence="9">5.3.2.1</ecNumber>
        <ecNumber evidence="8">5.3.3.12</ecNumber>
    </recommendedName>
    <alternativeName>
        <fullName evidence="10">L-dopachrome tautomerase</fullName>
    </alternativeName>
    <alternativeName>
        <fullName evidence="11">Phenylpyruvate tautomerase</fullName>
    </alternativeName>
</protein>
<comment type="catalytic activity">
    <reaction evidence="6">
        <text>3-phenylpyruvate = enol-phenylpyruvate</text>
        <dbReference type="Rhea" id="RHEA:17097"/>
        <dbReference type="ChEBI" id="CHEBI:16815"/>
        <dbReference type="ChEBI" id="CHEBI:18005"/>
        <dbReference type="EC" id="5.3.2.1"/>
    </reaction>
</comment>
<dbReference type="SUPFAM" id="SSF55331">
    <property type="entry name" value="Tautomerase/MIF"/>
    <property type="match status" value="1"/>
</dbReference>
<dbReference type="Proteomes" id="UP000663824">
    <property type="component" value="Unassembled WGS sequence"/>
</dbReference>
<dbReference type="GO" id="GO:0004167">
    <property type="term" value="F:dopachrome isomerase activity"/>
    <property type="evidence" value="ECO:0007669"/>
    <property type="project" value="UniProtKB-EC"/>
</dbReference>
<dbReference type="EMBL" id="CAJOBI010339685">
    <property type="protein sequence ID" value="CAF5211120.1"/>
    <property type="molecule type" value="Genomic_DNA"/>
</dbReference>
<comment type="similarity">
    <text evidence="2">Belongs to the MIF family.</text>
</comment>
<dbReference type="PANTHER" id="PTHR11954">
    <property type="entry name" value="D-DOPACHROME DECARBOXYLASE"/>
    <property type="match status" value="1"/>
</dbReference>
<dbReference type="EC" id="5.3.2.1" evidence="9"/>
<dbReference type="Proteomes" id="UP000663855">
    <property type="component" value="Unassembled WGS sequence"/>
</dbReference>
<evidence type="ECO:0000256" key="10">
    <source>
        <dbReference type="ARBA" id="ARBA00041631"/>
    </source>
</evidence>
<dbReference type="Proteomes" id="UP000681967">
    <property type="component" value="Unassembled WGS sequence"/>
</dbReference>
<accession>A0A815SYM3</accession>
<evidence type="ECO:0000256" key="9">
    <source>
        <dbReference type="ARBA" id="ARBA00039086"/>
    </source>
</evidence>
<evidence type="ECO:0000313" key="16">
    <source>
        <dbReference type="EMBL" id="CAF4006437.1"/>
    </source>
</evidence>
<proteinExistence type="inferred from homology"/>
<evidence type="ECO:0000256" key="3">
    <source>
        <dbReference type="ARBA" id="ARBA00022514"/>
    </source>
</evidence>
<dbReference type="GO" id="GO:0005125">
    <property type="term" value="F:cytokine activity"/>
    <property type="evidence" value="ECO:0007669"/>
    <property type="project" value="UniProtKB-KW"/>
</dbReference>
<dbReference type="Pfam" id="PF01187">
    <property type="entry name" value="MIF"/>
    <property type="match status" value="1"/>
</dbReference>
<comment type="catalytic activity">
    <reaction evidence="7">
        <text>L-dopachrome = 5,6-dihydroxyindole-2-carboxylate</text>
        <dbReference type="Rhea" id="RHEA:13041"/>
        <dbReference type="ChEBI" id="CHEBI:16875"/>
        <dbReference type="ChEBI" id="CHEBI:57509"/>
        <dbReference type="EC" id="5.3.3.12"/>
    </reaction>
</comment>
<dbReference type="Proteomes" id="UP000681720">
    <property type="component" value="Unassembled WGS sequence"/>
</dbReference>
<dbReference type="InterPro" id="IPR001398">
    <property type="entry name" value="Macrophage_inhib_fac"/>
</dbReference>
<evidence type="ECO:0000256" key="6">
    <source>
        <dbReference type="ARBA" id="ARBA00036735"/>
    </source>
</evidence>